<sequence>MSASPRSSTTASVPPPPHSLLYRPRILKTDAGSKFWKPDAAASPSAKILFAASLSSFVLGVPLCNNLPPLWIMPIRRSPPPSALRCPPGTCNSSRSSSREHQLAPARRDYPTRRCVRTARVRSQTCSYYLLRRPEYQVTVASLNLWKAERFATDLPREVKCISLDLNNAEALDKAVSEHDLIISLVPYMHHAKIINSAIEFKKNVVTTSYVSPAMQAPDDEPKKAGIIGLNKIGLDSGINHL</sequence>
<evidence type="ECO:0000313" key="5">
    <source>
        <dbReference type="EMBL" id="OAV94382.1"/>
    </source>
</evidence>
<dbReference type="GO" id="GO:0019878">
    <property type="term" value="P:lysine biosynthetic process via aminoadipic acid"/>
    <property type="evidence" value="ECO:0007669"/>
    <property type="project" value="TreeGrafter"/>
</dbReference>
<dbReference type="EMBL" id="ADAS02000040">
    <property type="protein sequence ID" value="OAV94382.1"/>
    <property type="molecule type" value="Genomic_DNA"/>
</dbReference>
<dbReference type="InterPro" id="IPR005097">
    <property type="entry name" value="Sacchrp_dh_NADP-bd"/>
</dbReference>
<reference evidence="6" key="4">
    <citation type="submission" date="2025-05" db="UniProtKB">
        <authorList>
            <consortium name="EnsemblFungi"/>
        </authorList>
    </citation>
    <scope>IDENTIFICATION</scope>
    <source>
        <strain evidence="6">isolate 1-1 / race 1 (BBBD)</strain>
    </source>
</reference>
<keyword evidence="7" id="KW-1185">Reference proteome</keyword>
<proteinExistence type="predicted"/>
<feature type="compositionally biased region" description="Polar residues" evidence="3">
    <location>
        <begin position="1"/>
        <end position="12"/>
    </location>
</feature>
<reference evidence="6 7" key="3">
    <citation type="journal article" date="2017" name="G3 (Bethesda)">
        <title>Comparative analysis highlights variable genome content of wheat rusts and divergence of the mating loci.</title>
        <authorList>
            <person name="Cuomo C.A."/>
            <person name="Bakkeren G."/>
            <person name="Khalil H.B."/>
            <person name="Panwar V."/>
            <person name="Joly D."/>
            <person name="Linning R."/>
            <person name="Sakthikumar S."/>
            <person name="Song X."/>
            <person name="Adiconis X."/>
            <person name="Fan L."/>
            <person name="Goldberg J.M."/>
            <person name="Levin J.Z."/>
            <person name="Young S."/>
            <person name="Zeng Q."/>
            <person name="Anikster Y."/>
            <person name="Bruce M."/>
            <person name="Wang M."/>
            <person name="Yin C."/>
            <person name="McCallum B."/>
            <person name="Szabo L.J."/>
            <person name="Hulbert S."/>
            <person name="Chen X."/>
            <person name="Fellers J.P."/>
        </authorList>
    </citation>
    <scope>NUCLEOTIDE SEQUENCE</scope>
    <source>
        <strain evidence="7">Isolate 1-1 / race 1 (BBBD)</strain>
        <strain evidence="6">isolate 1-1 / race 1 (BBBD)</strain>
    </source>
</reference>
<dbReference type="SUPFAM" id="SSF51735">
    <property type="entry name" value="NAD(P)-binding Rossmann-fold domains"/>
    <property type="match status" value="1"/>
</dbReference>
<dbReference type="GO" id="GO:0004753">
    <property type="term" value="F:saccharopine dehydrogenase activity"/>
    <property type="evidence" value="ECO:0007669"/>
    <property type="project" value="TreeGrafter"/>
</dbReference>
<dbReference type="InterPro" id="IPR036291">
    <property type="entry name" value="NAD(P)-bd_dom_sf"/>
</dbReference>
<feature type="domain" description="Saccharopine dehydrogenase NADP binding" evidence="4">
    <location>
        <begin position="128"/>
        <end position="228"/>
    </location>
</feature>
<organism evidence="5">
    <name type="scientific">Puccinia triticina (isolate 1-1 / race 1 (BBBD))</name>
    <name type="common">Brown leaf rust fungus</name>
    <dbReference type="NCBI Taxonomy" id="630390"/>
    <lineage>
        <taxon>Eukaryota</taxon>
        <taxon>Fungi</taxon>
        <taxon>Dikarya</taxon>
        <taxon>Basidiomycota</taxon>
        <taxon>Pucciniomycotina</taxon>
        <taxon>Pucciniomycetes</taxon>
        <taxon>Pucciniales</taxon>
        <taxon>Pucciniaceae</taxon>
        <taxon>Puccinia</taxon>
    </lineage>
</organism>
<evidence type="ECO:0000256" key="1">
    <source>
        <dbReference type="ARBA" id="ARBA00023002"/>
    </source>
</evidence>
<gene>
    <name evidence="5" type="ORF">PTTG_03365</name>
</gene>
<keyword evidence="2" id="KW-0028">Amino-acid biosynthesis</keyword>
<dbReference type="InterPro" id="IPR051168">
    <property type="entry name" value="AASS"/>
</dbReference>
<protein>
    <submittedName>
        <fullName evidence="6">Sacchrp_dh_NADP domain-containing protein</fullName>
    </submittedName>
</protein>
<keyword evidence="2" id="KW-0457">Lysine biosynthesis</keyword>
<dbReference type="EnsemblFungi" id="PTTG_03365-t43_1">
    <property type="protein sequence ID" value="PTTG_03365-t43_1-p1"/>
    <property type="gene ID" value="PTTG_03365"/>
</dbReference>
<evidence type="ECO:0000256" key="2">
    <source>
        <dbReference type="ARBA" id="ARBA00023154"/>
    </source>
</evidence>
<dbReference type="STRING" id="630390.A0A0C4ERE7"/>
<feature type="region of interest" description="Disordered" evidence="3">
    <location>
        <begin position="1"/>
        <end position="20"/>
    </location>
</feature>
<evidence type="ECO:0000256" key="3">
    <source>
        <dbReference type="SAM" id="MobiDB-lite"/>
    </source>
</evidence>
<accession>A0A0C4ERE7</accession>
<reference evidence="5" key="1">
    <citation type="submission" date="2009-11" db="EMBL/GenBank/DDBJ databases">
        <authorList>
            <consortium name="The Broad Institute Genome Sequencing Platform"/>
            <person name="Ward D."/>
            <person name="Feldgarden M."/>
            <person name="Earl A."/>
            <person name="Young S.K."/>
            <person name="Zeng Q."/>
            <person name="Koehrsen M."/>
            <person name="Alvarado L."/>
            <person name="Berlin A."/>
            <person name="Bochicchio J."/>
            <person name="Borenstein D."/>
            <person name="Chapman S.B."/>
            <person name="Chen Z."/>
            <person name="Engels R."/>
            <person name="Freedman E."/>
            <person name="Gellesch M."/>
            <person name="Goldberg J."/>
            <person name="Griggs A."/>
            <person name="Gujja S."/>
            <person name="Heilman E."/>
            <person name="Heiman D."/>
            <person name="Hepburn T."/>
            <person name="Howarth C."/>
            <person name="Jen D."/>
            <person name="Larson L."/>
            <person name="Lewis B."/>
            <person name="Mehta T."/>
            <person name="Park D."/>
            <person name="Pearson M."/>
            <person name="Roberts A."/>
            <person name="Saif S."/>
            <person name="Shea T."/>
            <person name="Shenoy N."/>
            <person name="Sisk P."/>
            <person name="Stolte C."/>
            <person name="Sykes S."/>
            <person name="Thomson T."/>
            <person name="Walk T."/>
            <person name="White J."/>
            <person name="Yandava C."/>
            <person name="Izard J."/>
            <person name="Baranova O.V."/>
            <person name="Blanton J.M."/>
            <person name="Tanner A.C."/>
            <person name="Dewhirst F.E."/>
            <person name="Haas B."/>
            <person name="Nusbaum C."/>
            <person name="Birren B."/>
        </authorList>
    </citation>
    <scope>NUCLEOTIDE SEQUENCE [LARGE SCALE GENOMIC DNA]</scope>
    <source>
        <strain evidence="5">1-1 BBBD Race 1</strain>
    </source>
</reference>
<feature type="region of interest" description="Disordered" evidence="3">
    <location>
        <begin position="87"/>
        <end position="109"/>
    </location>
</feature>
<dbReference type="PANTHER" id="PTHR11133">
    <property type="entry name" value="SACCHAROPINE DEHYDROGENASE"/>
    <property type="match status" value="1"/>
</dbReference>
<name>A0A0C4ERE7_PUCT1</name>
<keyword evidence="1" id="KW-0560">Oxidoreductase</keyword>
<feature type="compositionally biased region" description="Basic and acidic residues" evidence="3">
    <location>
        <begin position="97"/>
        <end position="109"/>
    </location>
</feature>
<dbReference type="Proteomes" id="UP000005240">
    <property type="component" value="Unassembled WGS sequence"/>
</dbReference>
<dbReference type="PANTHER" id="PTHR11133:SF22">
    <property type="entry name" value="ALPHA-AMINOADIPIC SEMIALDEHYDE SYNTHASE, MITOCHONDRIAL"/>
    <property type="match status" value="1"/>
</dbReference>
<dbReference type="AlphaFoldDB" id="A0A0C4ERE7"/>
<dbReference type="GO" id="GO:0005737">
    <property type="term" value="C:cytoplasm"/>
    <property type="evidence" value="ECO:0007669"/>
    <property type="project" value="TreeGrafter"/>
</dbReference>
<dbReference type="VEuPathDB" id="FungiDB:PTTG_03365"/>
<evidence type="ECO:0000313" key="7">
    <source>
        <dbReference type="Proteomes" id="UP000005240"/>
    </source>
</evidence>
<dbReference type="OrthoDB" id="10059875at2759"/>
<evidence type="ECO:0000259" key="4">
    <source>
        <dbReference type="Pfam" id="PF03435"/>
    </source>
</evidence>
<dbReference type="Gene3D" id="3.40.50.720">
    <property type="entry name" value="NAD(P)-binding Rossmann-like Domain"/>
    <property type="match status" value="1"/>
</dbReference>
<evidence type="ECO:0000313" key="6">
    <source>
        <dbReference type="EnsemblFungi" id="PTTG_03365-t43_1-p1"/>
    </source>
</evidence>
<reference evidence="5" key="2">
    <citation type="submission" date="2016-05" db="EMBL/GenBank/DDBJ databases">
        <title>Comparative analysis highlights variable genome content of wheat rusts and divergence of the mating loci.</title>
        <authorList>
            <person name="Cuomo C.A."/>
            <person name="Bakkeren G."/>
            <person name="Szabo L."/>
            <person name="Khalil H."/>
            <person name="Joly D."/>
            <person name="Goldberg J."/>
            <person name="Young S."/>
            <person name="Zeng Q."/>
            <person name="Fellers J."/>
        </authorList>
    </citation>
    <scope>NUCLEOTIDE SEQUENCE [LARGE SCALE GENOMIC DNA]</scope>
    <source>
        <strain evidence="5">1-1 BBBD Race 1</strain>
    </source>
</reference>
<dbReference type="Pfam" id="PF03435">
    <property type="entry name" value="Sacchrp_dh_NADP"/>
    <property type="match status" value="1"/>
</dbReference>